<name>A0A7J6GTX7_CANSA</name>
<dbReference type="Proteomes" id="UP000525078">
    <property type="component" value="Unassembled WGS sequence"/>
</dbReference>
<dbReference type="EMBL" id="JAATIP010000224">
    <property type="protein sequence ID" value="KAF4358595.1"/>
    <property type="molecule type" value="Genomic_DNA"/>
</dbReference>
<accession>A0A7J6GTX7</accession>
<evidence type="ECO:0000259" key="1">
    <source>
        <dbReference type="Pfam" id="PF13966"/>
    </source>
</evidence>
<dbReference type="Proteomes" id="UP000583929">
    <property type="component" value="Unassembled WGS sequence"/>
</dbReference>
<dbReference type="Pfam" id="PF13966">
    <property type="entry name" value="zf-RVT"/>
    <property type="match status" value="1"/>
</dbReference>
<organism evidence="3 5">
    <name type="scientific">Cannabis sativa</name>
    <name type="common">Hemp</name>
    <name type="synonym">Marijuana</name>
    <dbReference type="NCBI Taxonomy" id="3483"/>
    <lineage>
        <taxon>Eukaryota</taxon>
        <taxon>Viridiplantae</taxon>
        <taxon>Streptophyta</taxon>
        <taxon>Embryophyta</taxon>
        <taxon>Tracheophyta</taxon>
        <taxon>Spermatophyta</taxon>
        <taxon>Magnoliopsida</taxon>
        <taxon>eudicotyledons</taxon>
        <taxon>Gunneridae</taxon>
        <taxon>Pentapetalae</taxon>
        <taxon>rosids</taxon>
        <taxon>fabids</taxon>
        <taxon>Rosales</taxon>
        <taxon>Cannabaceae</taxon>
        <taxon>Cannabis</taxon>
    </lineage>
</organism>
<evidence type="ECO:0000313" key="3">
    <source>
        <dbReference type="EMBL" id="KAF4386241.1"/>
    </source>
</evidence>
<sequence>MIPTCILNGRWETGDNFSFWRKFWKLKVPSNNIKNFIWRGLTHCLPTTHNLKAKFVPLEDACPMCGEGMETTFHCMGDGWILAQSNGIDLHSSSVLSTEENERWFKPEVGSVKINWDAAIFSVVFVGSCWREQTRVCYSPVCRSKRKVNIAGSSNQLPATSAGASNVLIVLSLGVVPIELNAILLAEI</sequence>
<reference evidence="4 5" key="1">
    <citation type="journal article" date="2020" name="bioRxiv">
        <title>Sequence and annotation of 42 cannabis genomes reveals extensive copy number variation in cannabinoid synthesis and pathogen resistance genes.</title>
        <authorList>
            <person name="Mckernan K.J."/>
            <person name="Helbert Y."/>
            <person name="Kane L.T."/>
            <person name="Ebling H."/>
            <person name="Zhang L."/>
            <person name="Liu B."/>
            <person name="Eaton Z."/>
            <person name="Mclaughlin S."/>
            <person name="Kingan S."/>
            <person name="Baybayan P."/>
            <person name="Concepcion G."/>
            <person name="Jordan M."/>
            <person name="Riva A."/>
            <person name="Barbazuk W."/>
            <person name="Harkins T."/>
        </authorList>
    </citation>
    <scope>NUCLEOTIDE SEQUENCE [LARGE SCALE GENOMIC DNA]</scope>
    <source>
        <strain evidence="4 5">cv. Jamaican Lion 4</strain>
        <strain evidence="3">Father</strain>
        <strain evidence="2">Mother</strain>
        <tissue evidence="3">Leaf</tissue>
    </source>
</reference>
<comment type="caution">
    <text evidence="3">The sequence shown here is derived from an EMBL/GenBank/DDBJ whole genome shotgun (WGS) entry which is preliminary data.</text>
</comment>
<keyword evidence="5" id="KW-1185">Reference proteome</keyword>
<dbReference type="EMBL" id="JAATIQ010000083">
    <property type="protein sequence ID" value="KAF4386241.1"/>
    <property type="molecule type" value="Genomic_DNA"/>
</dbReference>
<evidence type="ECO:0000313" key="5">
    <source>
        <dbReference type="Proteomes" id="UP000583929"/>
    </source>
</evidence>
<dbReference type="InterPro" id="IPR026960">
    <property type="entry name" value="RVT-Znf"/>
</dbReference>
<proteinExistence type="predicted"/>
<dbReference type="AlphaFoldDB" id="A0A7J6GTX7"/>
<feature type="domain" description="Reverse transcriptase zinc-binding" evidence="1">
    <location>
        <begin position="15"/>
        <end position="77"/>
    </location>
</feature>
<evidence type="ECO:0000313" key="4">
    <source>
        <dbReference type="Proteomes" id="UP000525078"/>
    </source>
</evidence>
<evidence type="ECO:0000313" key="2">
    <source>
        <dbReference type="EMBL" id="KAF4358595.1"/>
    </source>
</evidence>
<gene>
    <name evidence="2" type="ORF">F8388_014366</name>
    <name evidence="3" type="ORF">G4B88_003458</name>
</gene>
<protein>
    <recommendedName>
        <fullName evidence="1">Reverse transcriptase zinc-binding domain-containing protein</fullName>
    </recommendedName>
</protein>